<evidence type="ECO:0000259" key="14">
    <source>
        <dbReference type="Pfam" id="PF18913"/>
    </source>
</evidence>
<keyword evidence="16" id="KW-1185">Reference proteome</keyword>
<proteinExistence type="inferred from homology"/>
<keyword evidence="6" id="KW-0479">Metal-binding</keyword>
<dbReference type="GO" id="GO:0006094">
    <property type="term" value="P:gluconeogenesis"/>
    <property type="evidence" value="ECO:0007669"/>
    <property type="project" value="TreeGrafter"/>
</dbReference>
<dbReference type="EC" id="3.1.3.11" evidence="5"/>
<comment type="catalytic activity">
    <reaction evidence="1">
        <text>beta-D-fructose 1,6-bisphosphate + H2O = beta-D-fructose 6-phosphate + phosphate</text>
        <dbReference type="Rhea" id="RHEA:11064"/>
        <dbReference type="ChEBI" id="CHEBI:15377"/>
        <dbReference type="ChEBI" id="CHEBI:32966"/>
        <dbReference type="ChEBI" id="CHEBI:43474"/>
        <dbReference type="ChEBI" id="CHEBI:57634"/>
        <dbReference type="EC" id="3.1.3.11"/>
    </reaction>
</comment>
<dbReference type="PANTHER" id="PTHR11556:SF1">
    <property type="entry name" value="FRUCTOSE-BISPHOSPHATASE"/>
    <property type="match status" value="1"/>
</dbReference>
<accession>A0AAN7TUV8</accession>
<dbReference type="GO" id="GO:0030388">
    <property type="term" value="P:fructose 1,6-bisphosphate metabolic process"/>
    <property type="evidence" value="ECO:0007669"/>
    <property type="project" value="TreeGrafter"/>
</dbReference>
<evidence type="ECO:0000256" key="11">
    <source>
        <dbReference type="ARBA" id="ARBA00032973"/>
    </source>
</evidence>
<dbReference type="Gene3D" id="3.40.190.80">
    <property type="match status" value="1"/>
</dbReference>
<dbReference type="FunFam" id="3.40.190.80:FF:000001">
    <property type="entry name" value="Fructose-1,6-bisphosphatase class 1"/>
    <property type="match status" value="1"/>
</dbReference>
<gene>
    <name evidence="15" type="ORF">RB653_006917</name>
</gene>
<comment type="similarity">
    <text evidence="3 12">Belongs to the FBPase class 1 family.</text>
</comment>
<protein>
    <recommendedName>
        <fullName evidence="5">fructose-bisphosphatase</fullName>
        <ecNumber evidence="5">3.1.3.11</ecNumber>
    </recommendedName>
    <alternativeName>
        <fullName evidence="11">D-fructose-1,6-bisphosphate 1-phosphohydrolase</fullName>
    </alternativeName>
</protein>
<dbReference type="Pfam" id="PF18913">
    <property type="entry name" value="FBPase_C"/>
    <property type="match status" value="1"/>
</dbReference>
<reference evidence="15 16" key="1">
    <citation type="submission" date="2023-11" db="EMBL/GenBank/DDBJ databases">
        <title>Dfirmibasis_genome.</title>
        <authorList>
            <person name="Edelbroek B."/>
            <person name="Kjellin J."/>
            <person name="Jerlstrom-Hultqvist J."/>
            <person name="Soderbom F."/>
        </authorList>
    </citation>
    <scope>NUCLEOTIDE SEQUENCE [LARGE SCALE GENOMIC DNA]</scope>
    <source>
        <strain evidence="15 16">TNS-C-14</strain>
    </source>
</reference>
<feature type="domain" description="Fructose-1-6-bisphosphatase class 1 C-terminal" evidence="14">
    <location>
        <begin position="201"/>
        <end position="330"/>
    </location>
</feature>
<evidence type="ECO:0000259" key="13">
    <source>
        <dbReference type="Pfam" id="PF00316"/>
    </source>
</evidence>
<dbReference type="GO" id="GO:0046872">
    <property type="term" value="F:metal ion binding"/>
    <property type="evidence" value="ECO:0007669"/>
    <property type="project" value="UniProtKB-KW"/>
</dbReference>
<dbReference type="InterPro" id="IPR033391">
    <property type="entry name" value="FBPase_N"/>
</dbReference>
<dbReference type="EMBL" id="JAVFKY010000005">
    <property type="protein sequence ID" value="KAK5575783.1"/>
    <property type="molecule type" value="Genomic_DNA"/>
</dbReference>
<evidence type="ECO:0000256" key="7">
    <source>
        <dbReference type="ARBA" id="ARBA00022801"/>
    </source>
</evidence>
<evidence type="ECO:0000256" key="1">
    <source>
        <dbReference type="ARBA" id="ARBA00001273"/>
    </source>
</evidence>
<evidence type="ECO:0000256" key="5">
    <source>
        <dbReference type="ARBA" id="ARBA00013093"/>
    </source>
</evidence>
<comment type="subunit">
    <text evidence="4">Homotetramer.</text>
</comment>
<dbReference type="PROSITE" id="PS00124">
    <property type="entry name" value="FBPASE"/>
    <property type="match status" value="1"/>
</dbReference>
<evidence type="ECO:0000256" key="4">
    <source>
        <dbReference type="ARBA" id="ARBA00011881"/>
    </source>
</evidence>
<evidence type="ECO:0000313" key="15">
    <source>
        <dbReference type="EMBL" id="KAK5575783.1"/>
    </source>
</evidence>
<feature type="domain" description="Fructose-1-6-bisphosphatase class I N-terminal" evidence="13">
    <location>
        <begin position="7"/>
        <end position="196"/>
    </location>
</feature>
<dbReference type="GO" id="GO:0005986">
    <property type="term" value="P:sucrose biosynthetic process"/>
    <property type="evidence" value="ECO:0007669"/>
    <property type="project" value="TreeGrafter"/>
</dbReference>
<keyword evidence="7 12" id="KW-0378">Hydrolase</keyword>
<dbReference type="NCBIfam" id="NF006778">
    <property type="entry name" value="PRK09293.1-1"/>
    <property type="match status" value="1"/>
</dbReference>
<dbReference type="InterPro" id="IPR000146">
    <property type="entry name" value="FBPase_class-1"/>
</dbReference>
<evidence type="ECO:0000256" key="9">
    <source>
        <dbReference type="ARBA" id="ARBA00023277"/>
    </source>
</evidence>
<dbReference type="SUPFAM" id="SSF56655">
    <property type="entry name" value="Carbohydrate phosphatase"/>
    <property type="match status" value="1"/>
</dbReference>
<evidence type="ECO:0000256" key="10">
    <source>
        <dbReference type="ARBA" id="ARBA00024331"/>
    </source>
</evidence>
<dbReference type="Gene3D" id="3.30.540.10">
    <property type="entry name" value="Fructose-1,6-Bisphosphatase, subunit A, domain 1"/>
    <property type="match status" value="1"/>
</dbReference>
<comment type="pathway">
    <text evidence="10">Carbohydrate biosynthesis.</text>
</comment>
<dbReference type="PANTHER" id="PTHR11556">
    <property type="entry name" value="FRUCTOSE-1,6-BISPHOSPHATASE-RELATED"/>
    <property type="match status" value="1"/>
</dbReference>
<organism evidence="15 16">
    <name type="scientific">Dictyostelium firmibasis</name>
    <dbReference type="NCBI Taxonomy" id="79012"/>
    <lineage>
        <taxon>Eukaryota</taxon>
        <taxon>Amoebozoa</taxon>
        <taxon>Evosea</taxon>
        <taxon>Eumycetozoa</taxon>
        <taxon>Dictyostelia</taxon>
        <taxon>Dictyosteliales</taxon>
        <taxon>Dictyosteliaceae</taxon>
        <taxon>Dictyostelium</taxon>
    </lineage>
</organism>
<dbReference type="PIRSF" id="PIRSF500210">
    <property type="entry name" value="FBPtase"/>
    <property type="match status" value="1"/>
</dbReference>
<dbReference type="PIRSF" id="PIRSF000904">
    <property type="entry name" value="FBPtase_SBPase"/>
    <property type="match status" value="1"/>
</dbReference>
<dbReference type="PRINTS" id="PR00115">
    <property type="entry name" value="F16BPHPHTASE"/>
</dbReference>
<dbReference type="Pfam" id="PF00316">
    <property type="entry name" value="FBPase"/>
    <property type="match status" value="1"/>
</dbReference>
<keyword evidence="8" id="KW-0460">Magnesium</keyword>
<dbReference type="GO" id="GO:0005829">
    <property type="term" value="C:cytosol"/>
    <property type="evidence" value="ECO:0007669"/>
    <property type="project" value="TreeGrafter"/>
</dbReference>
<dbReference type="GO" id="GO:0042132">
    <property type="term" value="F:fructose 1,6-bisphosphate 1-phosphatase activity"/>
    <property type="evidence" value="ECO:0007669"/>
    <property type="project" value="UniProtKB-EC"/>
</dbReference>
<dbReference type="HAMAP" id="MF_01855">
    <property type="entry name" value="FBPase_class1"/>
    <property type="match status" value="1"/>
</dbReference>
<keyword evidence="9 12" id="KW-0119">Carbohydrate metabolism</keyword>
<evidence type="ECO:0000256" key="12">
    <source>
        <dbReference type="RuleBase" id="RU000508"/>
    </source>
</evidence>
<comment type="cofactor">
    <cofactor evidence="2">
        <name>Mg(2+)</name>
        <dbReference type="ChEBI" id="CHEBI:18420"/>
    </cofactor>
</comment>
<dbReference type="Proteomes" id="UP001344447">
    <property type="component" value="Unassembled WGS sequence"/>
</dbReference>
<comment type="caution">
    <text evidence="15">The sequence shown here is derived from an EMBL/GenBank/DDBJ whole genome shotgun (WGS) entry which is preliminary data.</text>
</comment>
<dbReference type="GO" id="GO:0006002">
    <property type="term" value="P:fructose 6-phosphate metabolic process"/>
    <property type="evidence" value="ECO:0007669"/>
    <property type="project" value="TreeGrafter"/>
</dbReference>
<dbReference type="InterPro" id="IPR044015">
    <property type="entry name" value="FBPase_C_dom"/>
</dbReference>
<name>A0AAN7TUV8_9MYCE</name>
<dbReference type="AlphaFoldDB" id="A0AAN7TUV8"/>
<evidence type="ECO:0000313" key="16">
    <source>
        <dbReference type="Proteomes" id="UP001344447"/>
    </source>
</evidence>
<evidence type="ECO:0000256" key="8">
    <source>
        <dbReference type="ARBA" id="ARBA00022842"/>
    </source>
</evidence>
<evidence type="ECO:0000256" key="3">
    <source>
        <dbReference type="ARBA" id="ARBA00010941"/>
    </source>
</evidence>
<sequence>MSSNNLITLHRWLLSDTHKNMENKLEMANLFSGIALACKITNNAIKRAGFESNFGLAGITNVHSEDVKKLDVIANDAFKMALKSTREVFCMVSEEEDSIIPVSQSQAGNYVVAFDPLDGSSNLDCNVSVGSIFSIWSKVSKDGHNYSNEDVLRKGRDMTAAGYALYGSATMLVLTFGQGVYGFTLDNHIGEFVLTHVEMRIRTKGSIYSINEGNSIYWDKGTQEYVKAIKSGADGRAPYSSRYIGSMVSDIHRTLLYGGIFMYPGDTKSPNGKLRYLYEVAPLSFIMEQAAGKATNGSSPCLDMVPKSIHERVPVFMGSPACIEELLTYQKKFNHNLNSPHEKDN</sequence>
<evidence type="ECO:0000256" key="2">
    <source>
        <dbReference type="ARBA" id="ARBA00001946"/>
    </source>
</evidence>
<dbReference type="InterPro" id="IPR028343">
    <property type="entry name" value="FBPtase"/>
</dbReference>
<dbReference type="FunFam" id="3.30.540.10:FF:000019">
    <property type="entry name" value="Fructose-1,6-bisphosphatase, chloroplastic"/>
    <property type="match status" value="1"/>
</dbReference>
<dbReference type="InterPro" id="IPR020548">
    <property type="entry name" value="Fructose_bisphosphatase_AS"/>
</dbReference>
<dbReference type="CDD" id="cd00354">
    <property type="entry name" value="FBPase"/>
    <property type="match status" value="1"/>
</dbReference>
<dbReference type="GO" id="GO:0006000">
    <property type="term" value="P:fructose metabolic process"/>
    <property type="evidence" value="ECO:0007669"/>
    <property type="project" value="TreeGrafter"/>
</dbReference>
<evidence type="ECO:0000256" key="6">
    <source>
        <dbReference type="ARBA" id="ARBA00022723"/>
    </source>
</evidence>